<proteinExistence type="predicted"/>
<dbReference type="EMBL" id="CP006812">
    <property type="protein sequence ID" value="AGY82893.1"/>
    <property type="molecule type" value="Genomic_DNA"/>
</dbReference>
<dbReference type="STRING" id="1266845.Q783_10840"/>
<name>U5SFK3_9LACT</name>
<feature type="transmembrane region" description="Helical" evidence="1">
    <location>
        <begin position="21"/>
        <end position="48"/>
    </location>
</feature>
<keyword evidence="1" id="KW-0472">Membrane</keyword>
<keyword evidence="1" id="KW-0812">Transmembrane</keyword>
<sequence>MYLVELQQRDRRHTVGLFRKKAVILLQNICLLLMMGELNLSFGIRYLYRVDTL</sequence>
<evidence type="ECO:0000313" key="2">
    <source>
        <dbReference type="EMBL" id="AGY82893.1"/>
    </source>
</evidence>
<evidence type="ECO:0000256" key="1">
    <source>
        <dbReference type="SAM" id="Phobius"/>
    </source>
</evidence>
<protein>
    <submittedName>
        <fullName evidence="2">Uncharacterized protein</fullName>
    </submittedName>
</protein>
<keyword evidence="1" id="KW-1133">Transmembrane helix</keyword>
<dbReference type="RefSeq" id="WP_023179525.1">
    <property type="nucleotide sequence ID" value="NC_022606.1"/>
</dbReference>
<organism evidence="2 3">
    <name type="scientific">Carnobacterium inhibens subsp. gilichinskyi</name>
    <dbReference type="NCBI Taxonomy" id="1266845"/>
    <lineage>
        <taxon>Bacteria</taxon>
        <taxon>Bacillati</taxon>
        <taxon>Bacillota</taxon>
        <taxon>Bacilli</taxon>
        <taxon>Lactobacillales</taxon>
        <taxon>Carnobacteriaceae</taxon>
        <taxon>Carnobacterium</taxon>
    </lineage>
</organism>
<accession>U5SFK3</accession>
<dbReference type="KEGG" id="caw:Q783_10840"/>
<evidence type="ECO:0000313" key="3">
    <source>
        <dbReference type="Proteomes" id="UP000017469"/>
    </source>
</evidence>
<dbReference type="HOGENOM" id="CLU_3059760_0_0_9"/>
<dbReference type="AlphaFoldDB" id="U5SFK3"/>
<reference evidence="2 3" key="1">
    <citation type="journal article" date="2013" name="Genome Announc.">
        <title>Complete Genome Sequence of Carnobacterium gilichinskyi Strain WN1359T (DSM 27470T).</title>
        <authorList>
            <person name="Leonard M.T."/>
            <person name="Panayotova N."/>
            <person name="Farmerie W.G."/>
            <person name="Triplett E.W."/>
            <person name="Nicholson W.L."/>
        </authorList>
    </citation>
    <scope>NUCLEOTIDE SEQUENCE [LARGE SCALE GENOMIC DNA]</scope>
    <source>
        <strain evidence="2 3">WN1359</strain>
    </source>
</reference>
<gene>
    <name evidence="2" type="ORF">Q783_10840</name>
</gene>
<dbReference type="Proteomes" id="UP000017469">
    <property type="component" value="Chromosome"/>
</dbReference>